<organism evidence="6 7">
    <name type="scientific">Paenibacillus oceani</name>
    <dbReference type="NCBI Taxonomy" id="2772510"/>
    <lineage>
        <taxon>Bacteria</taxon>
        <taxon>Bacillati</taxon>
        <taxon>Bacillota</taxon>
        <taxon>Bacilli</taxon>
        <taxon>Bacillales</taxon>
        <taxon>Paenibacillaceae</taxon>
        <taxon>Paenibacillus</taxon>
    </lineage>
</organism>
<evidence type="ECO:0000256" key="2">
    <source>
        <dbReference type="ARBA" id="ARBA00023125"/>
    </source>
</evidence>
<dbReference type="PROSITE" id="PS00041">
    <property type="entry name" value="HTH_ARAC_FAMILY_1"/>
    <property type="match status" value="1"/>
</dbReference>
<evidence type="ECO:0000256" key="1">
    <source>
        <dbReference type="ARBA" id="ARBA00023015"/>
    </source>
</evidence>
<dbReference type="SUPFAM" id="SSF51215">
    <property type="entry name" value="Regulatory protein AraC"/>
    <property type="match status" value="1"/>
</dbReference>
<reference evidence="6" key="1">
    <citation type="submission" date="2020-09" db="EMBL/GenBank/DDBJ databases">
        <title>A novel bacterium of genus Paenibacillus, isolated from South China Sea.</title>
        <authorList>
            <person name="Huang H."/>
            <person name="Mo K."/>
            <person name="Hu Y."/>
        </authorList>
    </citation>
    <scope>NUCLEOTIDE SEQUENCE</scope>
    <source>
        <strain evidence="6">IB182363</strain>
    </source>
</reference>
<dbReference type="InterPro" id="IPR018060">
    <property type="entry name" value="HTH_AraC"/>
</dbReference>
<accession>A0A927H2W8</accession>
<dbReference type="EMBL" id="JACXJA010000047">
    <property type="protein sequence ID" value="MBD2865803.1"/>
    <property type="molecule type" value="Genomic_DNA"/>
</dbReference>
<evidence type="ECO:0000313" key="7">
    <source>
        <dbReference type="Proteomes" id="UP000639396"/>
    </source>
</evidence>
<dbReference type="InterPro" id="IPR032783">
    <property type="entry name" value="AraC_lig"/>
</dbReference>
<dbReference type="PANTHER" id="PTHR46796">
    <property type="entry name" value="HTH-TYPE TRANSCRIPTIONAL ACTIVATOR RHAS-RELATED"/>
    <property type="match status" value="1"/>
</dbReference>
<dbReference type="Gene3D" id="2.60.120.10">
    <property type="entry name" value="Jelly Rolls"/>
    <property type="match status" value="1"/>
</dbReference>
<evidence type="ECO:0000259" key="5">
    <source>
        <dbReference type="PROSITE" id="PS01124"/>
    </source>
</evidence>
<feature type="domain" description="HTH araC/xylS-type" evidence="5">
    <location>
        <begin position="188"/>
        <end position="285"/>
    </location>
</feature>
<dbReference type="RefSeq" id="WP_190931423.1">
    <property type="nucleotide sequence ID" value="NZ_JACXJA010000047.1"/>
</dbReference>
<dbReference type="SMART" id="SM00342">
    <property type="entry name" value="HTH_ARAC"/>
    <property type="match status" value="1"/>
</dbReference>
<dbReference type="GO" id="GO:0003700">
    <property type="term" value="F:DNA-binding transcription factor activity"/>
    <property type="evidence" value="ECO:0007669"/>
    <property type="project" value="InterPro"/>
</dbReference>
<dbReference type="InterPro" id="IPR009057">
    <property type="entry name" value="Homeodomain-like_sf"/>
</dbReference>
<dbReference type="Pfam" id="PF12833">
    <property type="entry name" value="HTH_18"/>
    <property type="match status" value="1"/>
</dbReference>
<keyword evidence="3" id="KW-0010">Activator</keyword>
<keyword evidence="2" id="KW-0238">DNA-binding</keyword>
<dbReference type="SUPFAM" id="SSF46689">
    <property type="entry name" value="Homeodomain-like"/>
    <property type="match status" value="2"/>
</dbReference>
<dbReference type="GO" id="GO:0043565">
    <property type="term" value="F:sequence-specific DNA binding"/>
    <property type="evidence" value="ECO:0007669"/>
    <property type="project" value="InterPro"/>
</dbReference>
<dbReference type="PANTHER" id="PTHR46796:SF7">
    <property type="entry name" value="ARAC FAMILY TRANSCRIPTIONAL REGULATOR"/>
    <property type="match status" value="1"/>
</dbReference>
<dbReference type="AlphaFoldDB" id="A0A927H2W8"/>
<evidence type="ECO:0000313" key="6">
    <source>
        <dbReference type="EMBL" id="MBD2865803.1"/>
    </source>
</evidence>
<comment type="caution">
    <text evidence="6">The sequence shown here is derived from an EMBL/GenBank/DDBJ whole genome shotgun (WGS) entry which is preliminary data.</text>
</comment>
<dbReference type="InterPro" id="IPR050204">
    <property type="entry name" value="AraC_XylS_family_regulators"/>
</dbReference>
<evidence type="ECO:0000256" key="3">
    <source>
        <dbReference type="ARBA" id="ARBA00023159"/>
    </source>
</evidence>
<name>A0A927H2W8_9BACL</name>
<dbReference type="InterPro" id="IPR037923">
    <property type="entry name" value="HTH-like"/>
</dbReference>
<protein>
    <submittedName>
        <fullName evidence="6">AraC family transcriptional regulator</fullName>
    </submittedName>
</protein>
<dbReference type="PROSITE" id="PS01124">
    <property type="entry name" value="HTH_ARAC_FAMILY_2"/>
    <property type="match status" value="1"/>
</dbReference>
<dbReference type="Gene3D" id="1.10.10.60">
    <property type="entry name" value="Homeodomain-like"/>
    <property type="match status" value="1"/>
</dbReference>
<keyword evidence="4" id="KW-0804">Transcription</keyword>
<dbReference type="InterPro" id="IPR014710">
    <property type="entry name" value="RmlC-like_jellyroll"/>
</dbReference>
<dbReference type="Pfam" id="PF12852">
    <property type="entry name" value="Cupin_6"/>
    <property type="match status" value="1"/>
</dbReference>
<keyword evidence="7" id="KW-1185">Reference proteome</keyword>
<proteinExistence type="predicted"/>
<sequence length="291" mass="32485">MNIGDLWSTTPTVNFAARTVTDSAQQWGPRLIPDCQFYYVVSGRADLQLGPDPYEVHPGDCVFYGTDSPHILRADPGTDYYSLHFAWHADSPSPVHPAGGLRHDAALDMSGKAQEYGVYAEGFGHVTVPHRFTVPGMQPLLQRIVHEYTQEQPGYPYVLRALLMELLAFTIRHFADRSHTPRRSGKIEAALGAMRDQPGKNWSVAELAGLCGYHPSHFAKLFSSEIGTNPKSYLIKERLRQTKQALLRGEKLEALADRLGYTSVHYLSNHFKRETGLTPSEFRQQGASMGT</sequence>
<evidence type="ECO:0000256" key="4">
    <source>
        <dbReference type="ARBA" id="ARBA00023163"/>
    </source>
</evidence>
<keyword evidence="1" id="KW-0805">Transcription regulation</keyword>
<gene>
    <name evidence="6" type="ORF">IDH45_27860</name>
</gene>
<dbReference type="CDD" id="cd02209">
    <property type="entry name" value="cupin_XRE_C"/>
    <property type="match status" value="1"/>
</dbReference>
<dbReference type="InterPro" id="IPR018062">
    <property type="entry name" value="HTH_AraC-typ_CS"/>
</dbReference>
<dbReference type="Proteomes" id="UP000639396">
    <property type="component" value="Unassembled WGS sequence"/>
</dbReference>